<proteinExistence type="predicted"/>
<dbReference type="RefSeq" id="WP_254573348.1">
    <property type="nucleotide sequence ID" value="NZ_CP098502.1"/>
</dbReference>
<dbReference type="Proteomes" id="UP001056035">
    <property type="component" value="Chromosome"/>
</dbReference>
<keyword evidence="1" id="KW-1133">Transmembrane helix</keyword>
<keyword evidence="3" id="KW-1185">Reference proteome</keyword>
<sequence>MRREPGRASRLARETGGMLALGGRVLRAAVRPPYSYGAEFVTEFRFALGRSWFALIAAAFAFSFGPAGVQGAGFLGLFGALDRLGGLYELIIVREFAPFVTAIVVAGVVGTALCADLGARKVREEIDALGVLGVDVVKGLVVPRFLVIVALSLLFNVLALLAGVAGATLVEIQNHQPLGPFFANFRAAANVTELLGSYVKCLIFGATIAIVCCYQGLSVSGGSEGVGRAVNRSVVISFLAIGAIDYVYGQLLLATHPGLSEVR</sequence>
<evidence type="ECO:0000313" key="2">
    <source>
        <dbReference type="EMBL" id="UTI66681.1"/>
    </source>
</evidence>
<organism evidence="2 3">
    <name type="scientific">Paraconexibacter antarcticus</name>
    <dbReference type="NCBI Taxonomy" id="2949664"/>
    <lineage>
        <taxon>Bacteria</taxon>
        <taxon>Bacillati</taxon>
        <taxon>Actinomycetota</taxon>
        <taxon>Thermoleophilia</taxon>
        <taxon>Solirubrobacterales</taxon>
        <taxon>Paraconexibacteraceae</taxon>
        <taxon>Paraconexibacter</taxon>
    </lineage>
</organism>
<evidence type="ECO:0000313" key="3">
    <source>
        <dbReference type="Proteomes" id="UP001056035"/>
    </source>
</evidence>
<feature type="transmembrane region" description="Helical" evidence="1">
    <location>
        <begin position="145"/>
        <end position="170"/>
    </location>
</feature>
<evidence type="ECO:0000256" key="1">
    <source>
        <dbReference type="SAM" id="Phobius"/>
    </source>
</evidence>
<dbReference type="EMBL" id="CP098502">
    <property type="protein sequence ID" value="UTI66681.1"/>
    <property type="molecule type" value="Genomic_DNA"/>
</dbReference>
<accession>A0ABY5DXB6</accession>
<feature type="transmembrane region" description="Helical" evidence="1">
    <location>
        <begin position="197"/>
        <end position="217"/>
    </location>
</feature>
<protein>
    <submittedName>
        <fullName evidence="2">ABC transporter permease</fullName>
    </submittedName>
</protein>
<reference evidence="2 3" key="1">
    <citation type="submission" date="2022-06" db="EMBL/GenBank/DDBJ databases">
        <title>Paraconexibacter antarcticus.</title>
        <authorList>
            <person name="Kim C.S."/>
        </authorList>
    </citation>
    <scope>NUCLEOTIDE SEQUENCE [LARGE SCALE GENOMIC DNA]</scope>
    <source>
        <strain evidence="2 3">02-257</strain>
    </source>
</reference>
<gene>
    <name evidence="2" type="ORF">NBH00_10840</name>
</gene>
<dbReference type="PANTHER" id="PTHR30188">
    <property type="entry name" value="ABC TRANSPORTER PERMEASE PROTEIN-RELATED"/>
    <property type="match status" value="1"/>
</dbReference>
<feature type="transmembrane region" description="Helical" evidence="1">
    <location>
        <begin position="96"/>
        <end position="115"/>
    </location>
</feature>
<feature type="transmembrane region" description="Helical" evidence="1">
    <location>
        <begin position="229"/>
        <end position="248"/>
    </location>
</feature>
<keyword evidence="1" id="KW-0472">Membrane</keyword>
<dbReference type="InterPro" id="IPR030802">
    <property type="entry name" value="Permease_MalE"/>
</dbReference>
<dbReference type="PANTHER" id="PTHR30188:SF4">
    <property type="entry name" value="PROTEIN TRIGALACTOSYLDIACYLGLYCEROL 1, CHLOROPLASTIC"/>
    <property type="match status" value="1"/>
</dbReference>
<feature type="transmembrane region" description="Helical" evidence="1">
    <location>
        <begin position="52"/>
        <end position="76"/>
    </location>
</feature>
<keyword evidence="1" id="KW-0812">Transmembrane</keyword>
<dbReference type="Pfam" id="PF02405">
    <property type="entry name" value="MlaE"/>
    <property type="match status" value="1"/>
</dbReference>
<name>A0ABY5DXB6_9ACTN</name>